<dbReference type="EMBL" id="BARW01016989">
    <property type="protein sequence ID" value="GAI97513.1"/>
    <property type="molecule type" value="Genomic_DNA"/>
</dbReference>
<evidence type="ECO:0000313" key="1">
    <source>
        <dbReference type="EMBL" id="GAI97513.1"/>
    </source>
</evidence>
<accession>X1SX58</accession>
<dbReference type="AlphaFoldDB" id="X1SX58"/>
<organism evidence="1">
    <name type="scientific">marine sediment metagenome</name>
    <dbReference type="NCBI Taxonomy" id="412755"/>
    <lineage>
        <taxon>unclassified sequences</taxon>
        <taxon>metagenomes</taxon>
        <taxon>ecological metagenomes</taxon>
    </lineage>
</organism>
<name>X1SX58_9ZZZZ</name>
<reference evidence="1" key="1">
    <citation type="journal article" date="2014" name="Front. Microbiol.">
        <title>High frequency of phylogenetically diverse reductive dehalogenase-homologous genes in deep subseafloor sedimentary metagenomes.</title>
        <authorList>
            <person name="Kawai M."/>
            <person name="Futagami T."/>
            <person name="Toyoda A."/>
            <person name="Takaki Y."/>
            <person name="Nishi S."/>
            <person name="Hori S."/>
            <person name="Arai W."/>
            <person name="Tsubouchi T."/>
            <person name="Morono Y."/>
            <person name="Uchiyama I."/>
            <person name="Ito T."/>
            <person name="Fujiyama A."/>
            <person name="Inagaki F."/>
            <person name="Takami H."/>
        </authorList>
    </citation>
    <scope>NUCLEOTIDE SEQUENCE</scope>
    <source>
        <strain evidence="1">Expedition CK06-06</strain>
    </source>
</reference>
<proteinExistence type="predicted"/>
<gene>
    <name evidence="1" type="ORF">S12H4_29449</name>
</gene>
<protein>
    <submittedName>
        <fullName evidence="1">Uncharacterized protein</fullName>
    </submittedName>
</protein>
<sequence>MATDGNKIPYIHVDETYGGTYDMTDIERIGTFNCVYCVGVYFKIRHQKNLAFCAHIQPGGHKTTYDKKLTPLEGLQLKQVMLDRLTEHATC</sequence>
<feature type="non-terminal residue" evidence="1">
    <location>
        <position position="91"/>
    </location>
</feature>
<comment type="caution">
    <text evidence="1">The sequence shown here is derived from an EMBL/GenBank/DDBJ whole genome shotgun (WGS) entry which is preliminary data.</text>
</comment>